<dbReference type="Proteomes" id="UP000008810">
    <property type="component" value="Chromosome 3"/>
</dbReference>
<feature type="signal peptide" evidence="23">
    <location>
        <begin position="1"/>
        <end position="27"/>
    </location>
</feature>
<dbReference type="InterPro" id="IPR003591">
    <property type="entry name" value="Leu-rich_rpt_typical-subtyp"/>
</dbReference>
<dbReference type="FunFam" id="3.80.10.10:FF:000383">
    <property type="entry name" value="Leucine-rich repeat receptor protein kinase EMS1"/>
    <property type="match status" value="1"/>
</dbReference>
<dbReference type="InterPro" id="IPR001611">
    <property type="entry name" value="Leu-rich_rpt"/>
</dbReference>
<dbReference type="InterPro" id="IPR055414">
    <property type="entry name" value="LRR_R13L4/SHOC2-like"/>
</dbReference>
<evidence type="ECO:0000256" key="23">
    <source>
        <dbReference type="SAM" id="SignalP"/>
    </source>
</evidence>
<evidence type="ECO:0000256" key="8">
    <source>
        <dbReference type="ARBA" id="ARBA00022679"/>
    </source>
</evidence>
<evidence type="ECO:0000256" key="16">
    <source>
        <dbReference type="ARBA" id="ARBA00023136"/>
    </source>
</evidence>
<dbReference type="PANTHER" id="PTHR48005:SF65">
    <property type="entry name" value="LEUCINE-RICH REPEAT RECEPTOR-LIKE SERINE_THREONINE_TYROSINE-PROTEIN KINASE SOBIR1"/>
    <property type="match status" value="1"/>
</dbReference>
<dbReference type="ExpressionAtlas" id="A0A0Q3FIV8">
    <property type="expression patterns" value="baseline"/>
</dbReference>
<evidence type="ECO:0000256" key="2">
    <source>
        <dbReference type="ARBA" id="ARBA00008684"/>
    </source>
</evidence>
<evidence type="ECO:0000256" key="1">
    <source>
        <dbReference type="ARBA" id="ARBA00004251"/>
    </source>
</evidence>
<dbReference type="EnsemblPlants" id="KQJ97980">
    <property type="protein sequence ID" value="KQJ97980"/>
    <property type="gene ID" value="BRADI_3g34457v3"/>
</dbReference>
<dbReference type="GO" id="GO:0004674">
    <property type="term" value="F:protein serine/threonine kinase activity"/>
    <property type="evidence" value="ECO:0007669"/>
    <property type="project" value="UniProtKB-KW"/>
</dbReference>
<evidence type="ECO:0000256" key="13">
    <source>
        <dbReference type="ARBA" id="ARBA00022777"/>
    </source>
</evidence>
<dbReference type="PROSITE" id="PS50011">
    <property type="entry name" value="PROTEIN_KINASE_DOM"/>
    <property type="match status" value="1"/>
</dbReference>
<dbReference type="SMART" id="SM00220">
    <property type="entry name" value="S_TKc"/>
    <property type="match status" value="1"/>
</dbReference>
<keyword evidence="10 23" id="KW-0732">Signal</keyword>
<dbReference type="SUPFAM" id="SSF56112">
    <property type="entry name" value="Protein kinase-like (PK-like)"/>
    <property type="match status" value="1"/>
</dbReference>
<dbReference type="GO" id="GO:0004672">
    <property type="term" value="F:protein kinase activity"/>
    <property type="evidence" value="ECO:0000318"/>
    <property type="project" value="GO_Central"/>
</dbReference>
<reference evidence="25" key="2">
    <citation type="submission" date="2017-06" db="EMBL/GenBank/DDBJ databases">
        <title>WGS assembly of Brachypodium distachyon.</title>
        <authorList>
            <consortium name="The International Brachypodium Initiative"/>
            <person name="Lucas S."/>
            <person name="Harmon-Smith M."/>
            <person name="Lail K."/>
            <person name="Tice H."/>
            <person name="Grimwood J."/>
            <person name="Bruce D."/>
            <person name="Barry K."/>
            <person name="Shu S."/>
            <person name="Lindquist E."/>
            <person name="Wang M."/>
            <person name="Pitluck S."/>
            <person name="Vogel J.P."/>
            <person name="Garvin D.F."/>
            <person name="Mockler T.C."/>
            <person name="Schmutz J."/>
            <person name="Rokhsar D."/>
            <person name="Bevan M.W."/>
        </authorList>
    </citation>
    <scope>NUCLEOTIDE SEQUENCE</scope>
    <source>
        <strain evidence="25">Bd21</strain>
    </source>
</reference>
<evidence type="ECO:0000256" key="9">
    <source>
        <dbReference type="ARBA" id="ARBA00022692"/>
    </source>
</evidence>
<evidence type="ECO:0000256" key="3">
    <source>
        <dbReference type="ARBA" id="ARBA00012513"/>
    </source>
</evidence>
<feature type="transmembrane region" description="Helical" evidence="22">
    <location>
        <begin position="739"/>
        <end position="759"/>
    </location>
</feature>
<feature type="domain" description="Protein kinase" evidence="24">
    <location>
        <begin position="793"/>
        <end position="1074"/>
    </location>
</feature>
<comment type="similarity">
    <text evidence="2">Belongs to the protein kinase superfamily. Ser/Thr protein kinase family.</text>
</comment>
<dbReference type="Gramene" id="PNT67976">
    <property type="protein sequence ID" value="PNT67976"/>
    <property type="gene ID" value="BRADI_3g34457v3"/>
</dbReference>
<evidence type="ECO:0000256" key="4">
    <source>
        <dbReference type="ARBA" id="ARBA00022475"/>
    </source>
</evidence>
<dbReference type="SMART" id="SM00369">
    <property type="entry name" value="LRR_TYP"/>
    <property type="match status" value="6"/>
</dbReference>
<dbReference type="GO" id="GO:0005524">
    <property type="term" value="F:ATP binding"/>
    <property type="evidence" value="ECO:0007669"/>
    <property type="project" value="UniProtKB-UniRule"/>
</dbReference>
<evidence type="ECO:0000256" key="18">
    <source>
        <dbReference type="ARBA" id="ARBA00023180"/>
    </source>
</evidence>
<evidence type="ECO:0000313" key="25">
    <source>
        <dbReference type="EMBL" id="KQJ97980.1"/>
    </source>
</evidence>
<dbReference type="GeneID" id="100826148"/>
<keyword evidence="27" id="KW-1185">Reference proteome</keyword>
<protein>
    <recommendedName>
        <fullName evidence="3">non-specific serine/threonine protein kinase</fullName>
        <ecNumber evidence="3">2.7.11.1</ecNumber>
    </recommendedName>
</protein>
<dbReference type="PANTHER" id="PTHR48005">
    <property type="entry name" value="LEUCINE RICH REPEAT KINASE 2"/>
    <property type="match status" value="1"/>
</dbReference>
<evidence type="ECO:0000256" key="5">
    <source>
        <dbReference type="ARBA" id="ARBA00022527"/>
    </source>
</evidence>
<keyword evidence="12 21" id="KW-0547">Nucleotide-binding</keyword>
<dbReference type="SUPFAM" id="SSF52047">
    <property type="entry name" value="RNI-like"/>
    <property type="match status" value="1"/>
</dbReference>
<dbReference type="CDD" id="cd14066">
    <property type="entry name" value="STKc_IRAK"/>
    <property type="match status" value="1"/>
</dbReference>
<reference evidence="26" key="3">
    <citation type="submission" date="2018-08" db="UniProtKB">
        <authorList>
            <consortium name="EnsemblPlants"/>
        </authorList>
    </citation>
    <scope>IDENTIFICATION</scope>
    <source>
        <strain evidence="26">cv. Bd21</strain>
    </source>
</reference>
<proteinExistence type="inferred from homology"/>
<evidence type="ECO:0000256" key="6">
    <source>
        <dbReference type="ARBA" id="ARBA00022553"/>
    </source>
</evidence>
<accession>A0A0Q3FIV8</accession>
<gene>
    <name evidence="26" type="primary">LOC100826148</name>
    <name evidence="25" type="ORF">BRADI_3g34457v3</name>
</gene>
<dbReference type="Pfam" id="PF00069">
    <property type="entry name" value="Pkinase"/>
    <property type="match status" value="1"/>
</dbReference>
<evidence type="ECO:0000256" key="12">
    <source>
        <dbReference type="ARBA" id="ARBA00022741"/>
    </source>
</evidence>
<dbReference type="EMBL" id="CM000882">
    <property type="protein sequence ID" value="PNT67976.1"/>
    <property type="molecule type" value="Genomic_DNA"/>
</dbReference>
<dbReference type="PRINTS" id="PR00019">
    <property type="entry name" value="LEURICHRPT"/>
</dbReference>
<keyword evidence="9 22" id="KW-0812">Transmembrane</keyword>
<feature type="chain" id="PRO_5006202839" description="non-specific serine/threonine protein kinase" evidence="23">
    <location>
        <begin position="28"/>
        <end position="1115"/>
    </location>
</feature>
<sequence>MFFQELMGLILWHWLLFFFNLMSLCCSLSSDGLALLALSKRLILPDMIRSNWSSHDTTPCEWKGVQCKMNNVAHLNLSYYGVSGSIGPEIGRIKYLEQLDLSSNHISGLIPPELGNCTVLTLLDLSNNSLSGVIPASFMNLKKLSQLALYSNSLGGEIPEGLFKNQFLERVFLDNNKLNGSIPSSVGEMTGLRYFRLNGNMLSGVLPDSIGNCTKLVNLYLYDNKLNGSLPKSLSNMEGLIFLDVSNNGFTGDISFKFKNCKLEDFVLSSNQISGKIPEWLGNCSSLTTLGFYNNRFSGQIPTSIGLLRNISVLILTQNSLTGPIPLEIGNCRSLVWLQLGANQLEGTVPKQLAKLNKLERLFLFENHLTGEFPQDIWGIQSLEYVLLYRNNLSGRLPPMLAELKHLQFVKLLDNLFTGVIPPGFGMNSPLVEIDFTNNSFVGGIPPNICSGNRLEVLNLGNNFLNGTIPSNVANCSSLIRVRLQNNSLNGQVPQFGHCAHLNFTDLSHNFLSGDIPASLGRCVKMTYIDWSRNKLAGPIPTELGQLVKLESLDLSHNSLNGSALIILCSLRYMSKLRLQENKFSGGIPDCISQLNMLIELQLGGNVLGGNIPSSVGSLKKLSIALNLSSNSLMGDIPSQLGNLVDLASLDLSFNNLSGGLDSLRSLGSLYALNLSFNKFSGPVPENLLQFLNSTSSPLNGNSGLCISCHDGDSSCKGVNVLKLCSQSSKRGVLGRVKIAVICLGSVLVGALLILCIFLKYRCSKTKVEGGLAKFLSESSSKLIEVIESTENFDDKYIIGTGGHGTVYKATLRSGEVYAVKKLVSGATKILNASMIREMNTLGHIRHRNLVKLKDFLLKREYGLILYEFMEKGSLHDVLHGTEQAPVLEWSIRYNIALGTAHGLAYLHNDCQPAIIHRDIKPKNILLDKDMVPHISDFGIAKIIDQSPAAPQTTGIVGTIGYMAPEMAFSTRSTIEFDVYSYGVVLLELITRKMALDPSFPDNLDLVSWVSSTLNEGNIVETVSDPALMREVCGTAELEEVRGVLSIALKCIAKDPRQRPSMVDVVKELTHSRRDDLSLSKQEISGSSSSLRNQAPSCFVPAVPVNRDNSVTNSS</sequence>
<dbReference type="InterPro" id="IPR011009">
    <property type="entry name" value="Kinase-like_dom_sf"/>
</dbReference>
<comment type="catalytic activity">
    <reaction evidence="19">
        <text>L-threonyl-[protein] + ATP = O-phospho-L-threonyl-[protein] + ADP + H(+)</text>
        <dbReference type="Rhea" id="RHEA:46608"/>
        <dbReference type="Rhea" id="RHEA-COMP:11060"/>
        <dbReference type="Rhea" id="RHEA-COMP:11605"/>
        <dbReference type="ChEBI" id="CHEBI:15378"/>
        <dbReference type="ChEBI" id="CHEBI:30013"/>
        <dbReference type="ChEBI" id="CHEBI:30616"/>
        <dbReference type="ChEBI" id="CHEBI:61977"/>
        <dbReference type="ChEBI" id="CHEBI:456216"/>
        <dbReference type="EC" id="2.7.11.1"/>
    </reaction>
</comment>
<evidence type="ECO:0000256" key="15">
    <source>
        <dbReference type="ARBA" id="ARBA00022989"/>
    </source>
</evidence>
<keyword evidence="13" id="KW-0418">Kinase</keyword>
<dbReference type="InterPro" id="IPR008271">
    <property type="entry name" value="Ser/Thr_kinase_AS"/>
</dbReference>
<dbReference type="PROSITE" id="PS00107">
    <property type="entry name" value="PROTEIN_KINASE_ATP"/>
    <property type="match status" value="1"/>
</dbReference>
<keyword evidence="18" id="KW-0325">Glycoprotein</keyword>
<dbReference type="EMBL" id="CM000882">
    <property type="protein sequence ID" value="KQJ97980.1"/>
    <property type="molecule type" value="Genomic_DNA"/>
</dbReference>
<dbReference type="GO" id="GO:0006950">
    <property type="term" value="P:response to stress"/>
    <property type="evidence" value="ECO:0007669"/>
    <property type="project" value="UniProtKB-ARBA"/>
</dbReference>
<dbReference type="FunFam" id="1.10.510.10:FF:001162">
    <property type="entry name" value="Putative leucine-rich repeat receptor-like protein kinase family protein"/>
    <property type="match status" value="1"/>
</dbReference>
<keyword evidence="4" id="KW-1003">Cell membrane</keyword>
<evidence type="ECO:0000256" key="11">
    <source>
        <dbReference type="ARBA" id="ARBA00022737"/>
    </source>
</evidence>
<dbReference type="InterPro" id="IPR017441">
    <property type="entry name" value="Protein_kinase_ATP_BS"/>
</dbReference>
<dbReference type="AlphaFoldDB" id="A0A0Q3FIV8"/>
<dbReference type="FunFam" id="3.80.10.10:FF:000270">
    <property type="entry name" value="Putative LRR receptor-like serine/threonine-protein kinase"/>
    <property type="match status" value="1"/>
</dbReference>
<dbReference type="GO" id="GO:0005886">
    <property type="term" value="C:plasma membrane"/>
    <property type="evidence" value="ECO:0007669"/>
    <property type="project" value="UniProtKB-SubCell"/>
</dbReference>
<organism evidence="25">
    <name type="scientific">Brachypodium distachyon</name>
    <name type="common">Purple false brome</name>
    <name type="synonym">Trachynia distachya</name>
    <dbReference type="NCBI Taxonomy" id="15368"/>
    <lineage>
        <taxon>Eukaryota</taxon>
        <taxon>Viridiplantae</taxon>
        <taxon>Streptophyta</taxon>
        <taxon>Embryophyta</taxon>
        <taxon>Tracheophyta</taxon>
        <taxon>Spermatophyta</taxon>
        <taxon>Magnoliopsida</taxon>
        <taxon>Liliopsida</taxon>
        <taxon>Poales</taxon>
        <taxon>Poaceae</taxon>
        <taxon>BOP clade</taxon>
        <taxon>Pooideae</taxon>
        <taxon>Stipodae</taxon>
        <taxon>Brachypodieae</taxon>
        <taxon>Brachypodium</taxon>
    </lineage>
</organism>
<keyword evidence="15 22" id="KW-1133">Transmembrane helix</keyword>
<evidence type="ECO:0000259" key="24">
    <source>
        <dbReference type="PROSITE" id="PS50011"/>
    </source>
</evidence>
<feature type="binding site" evidence="21">
    <location>
        <position position="822"/>
    </location>
    <ligand>
        <name>ATP</name>
        <dbReference type="ChEBI" id="CHEBI:30616"/>
    </ligand>
</feature>
<keyword evidence="11" id="KW-0677">Repeat</keyword>
<dbReference type="Gene3D" id="3.30.200.20">
    <property type="entry name" value="Phosphorylase Kinase, domain 1"/>
    <property type="match status" value="1"/>
</dbReference>
<evidence type="ECO:0000256" key="21">
    <source>
        <dbReference type="PROSITE-ProRule" id="PRU10141"/>
    </source>
</evidence>
<comment type="subcellular location">
    <subcellularLocation>
        <location evidence="1">Cell membrane</location>
        <topology evidence="1">Single-pass type I membrane protein</topology>
    </subcellularLocation>
</comment>
<keyword evidence="14 21" id="KW-0067">ATP-binding</keyword>
<comment type="catalytic activity">
    <reaction evidence="20">
        <text>L-seryl-[protein] + ATP = O-phospho-L-seryl-[protein] + ADP + H(+)</text>
        <dbReference type="Rhea" id="RHEA:17989"/>
        <dbReference type="Rhea" id="RHEA-COMP:9863"/>
        <dbReference type="Rhea" id="RHEA-COMP:11604"/>
        <dbReference type="ChEBI" id="CHEBI:15378"/>
        <dbReference type="ChEBI" id="CHEBI:29999"/>
        <dbReference type="ChEBI" id="CHEBI:30616"/>
        <dbReference type="ChEBI" id="CHEBI:83421"/>
        <dbReference type="ChEBI" id="CHEBI:456216"/>
        <dbReference type="EC" id="2.7.11.1"/>
    </reaction>
</comment>
<dbReference type="Pfam" id="PF00560">
    <property type="entry name" value="LRR_1"/>
    <property type="match status" value="3"/>
</dbReference>
<dbReference type="FunCoup" id="A0A0Q3FIV8">
    <property type="interactions" value="1479"/>
</dbReference>
<dbReference type="EC" id="2.7.11.1" evidence="3"/>
<dbReference type="FunFam" id="3.30.200.20:FF:000260">
    <property type="entry name" value="LRR receptor-like serine/threonine-protein kinase RPK2"/>
    <property type="match status" value="1"/>
</dbReference>
<dbReference type="Gramene" id="KQJ97980">
    <property type="protein sequence ID" value="KQJ97980"/>
    <property type="gene ID" value="BRADI_3g34457v3"/>
</dbReference>
<keyword evidence="17" id="KW-0675">Receptor</keyword>
<dbReference type="EnsemblPlants" id="PNT67976">
    <property type="protein sequence ID" value="PNT67976"/>
    <property type="gene ID" value="BRADI_3g34457v3"/>
</dbReference>
<dbReference type="FunFam" id="3.80.10.10:FF:000430">
    <property type="entry name" value="Leucine-rich repeat receptor-like protein kinase PEPR1"/>
    <property type="match status" value="1"/>
</dbReference>
<dbReference type="Pfam" id="PF23598">
    <property type="entry name" value="LRR_14"/>
    <property type="match status" value="1"/>
</dbReference>
<name>A0A0Q3FIV8_BRADI</name>
<dbReference type="InterPro" id="IPR000719">
    <property type="entry name" value="Prot_kinase_dom"/>
</dbReference>
<evidence type="ECO:0000256" key="22">
    <source>
        <dbReference type="SAM" id="Phobius"/>
    </source>
</evidence>
<evidence type="ECO:0000313" key="26">
    <source>
        <dbReference type="EnsemblPlants" id="KQJ97980"/>
    </source>
</evidence>
<evidence type="ECO:0000256" key="19">
    <source>
        <dbReference type="ARBA" id="ARBA00047899"/>
    </source>
</evidence>
<keyword evidence="8" id="KW-0808">Transferase</keyword>
<evidence type="ECO:0000256" key="17">
    <source>
        <dbReference type="ARBA" id="ARBA00023170"/>
    </source>
</evidence>
<keyword evidence="7" id="KW-0433">Leucine-rich repeat</keyword>
<evidence type="ECO:0000313" key="27">
    <source>
        <dbReference type="Proteomes" id="UP000008810"/>
    </source>
</evidence>
<dbReference type="SUPFAM" id="SSF52058">
    <property type="entry name" value="L domain-like"/>
    <property type="match status" value="1"/>
</dbReference>
<dbReference type="InterPro" id="IPR032675">
    <property type="entry name" value="LRR_dom_sf"/>
</dbReference>
<dbReference type="RefSeq" id="XP_003572131.2">
    <property type="nucleotide sequence ID" value="XM_003572083.4"/>
</dbReference>
<dbReference type="KEGG" id="bdi:100826148"/>
<dbReference type="PROSITE" id="PS00108">
    <property type="entry name" value="PROTEIN_KINASE_ST"/>
    <property type="match status" value="1"/>
</dbReference>
<evidence type="ECO:0000256" key="14">
    <source>
        <dbReference type="ARBA" id="ARBA00022840"/>
    </source>
</evidence>
<keyword evidence="5" id="KW-0723">Serine/threonine-protein kinase</keyword>
<dbReference type="InterPro" id="IPR051420">
    <property type="entry name" value="Ser_Thr_Kinases_DiverseReg"/>
</dbReference>
<reference evidence="25 26" key="1">
    <citation type="journal article" date="2010" name="Nature">
        <title>Genome sequencing and analysis of the model grass Brachypodium distachyon.</title>
        <authorList>
            <consortium name="International Brachypodium Initiative"/>
        </authorList>
    </citation>
    <scope>NUCLEOTIDE SEQUENCE [LARGE SCALE GENOMIC DNA]</scope>
    <source>
        <strain evidence="25 26">Bd21</strain>
    </source>
</reference>
<dbReference type="FunFam" id="3.80.10.10:FF:001181">
    <property type="entry name" value="Leucine-rich repeat family protein"/>
    <property type="match status" value="1"/>
</dbReference>
<evidence type="ECO:0000256" key="10">
    <source>
        <dbReference type="ARBA" id="ARBA00022729"/>
    </source>
</evidence>
<evidence type="ECO:0000256" key="7">
    <source>
        <dbReference type="ARBA" id="ARBA00022614"/>
    </source>
</evidence>
<dbReference type="Gene3D" id="1.10.510.10">
    <property type="entry name" value="Transferase(Phosphotransferase) domain 1"/>
    <property type="match status" value="1"/>
</dbReference>
<dbReference type="Pfam" id="PF08263">
    <property type="entry name" value="LRRNT_2"/>
    <property type="match status" value="1"/>
</dbReference>
<dbReference type="OrthoDB" id="676979at2759"/>
<dbReference type="InterPro" id="IPR013210">
    <property type="entry name" value="LRR_N_plant-typ"/>
</dbReference>
<keyword evidence="16 22" id="KW-0472">Membrane</keyword>
<evidence type="ECO:0000256" key="20">
    <source>
        <dbReference type="ARBA" id="ARBA00048679"/>
    </source>
</evidence>
<keyword evidence="6" id="KW-0597">Phosphoprotein</keyword>
<dbReference type="Gene3D" id="3.80.10.10">
    <property type="entry name" value="Ribonuclease Inhibitor"/>
    <property type="match status" value="4"/>
</dbReference>